<evidence type="ECO:0000256" key="2">
    <source>
        <dbReference type="PROSITE-ProRule" id="PRU00076"/>
    </source>
</evidence>
<dbReference type="SUPFAM" id="SSF57196">
    <property type="entry name" value="EGF/Laminin"/>
    <property type="match status" value="1"/>
</dbReference>
<evidence type="ECO:0000313" key="5">
    <source>
        <dbReference type="Proteomes" id="UP000515163"/>
    </source>
</evidence>
<dbReference type="GeneID" id="116303776"/>
<dbReference type="InterPro" id="IPR000742">
    <property type="entry name" value="EGF"/>
</dbReference>
<dbReference type="Gene3D" id="2.10.25.10">
    <property type="entry name" value="Laminin"/>
    <property type="match status" value="1"/>
</dbReference>
<feature type="disulfide bond" evidence="2">
    <location>
        <begin position="152"/>
        <end position="161"/>
    </location>
</feature>
<reference evidence="6" key="1">
    <citation type="submission" date="2025-08" db="UniProtKB">
        <authorList>
            <consortium name="RefSeq"/>
        </authorList>
    </citation>
    <scope>IDENTIFICATION</scope>
    <source>
        <tissue evidence="6">Tentacle</tissue>
    </source>
</reference>
<dbReference type="PROSITE" id="PS50026">
    <property type="entry name" value="EGF_3"/>
    <property type="match status" value="1"/>
</dbReference>
<dbReference type="Proteomes" id="UP000515163">
    <property type="component" value="Unplaced"/>
</dbReference>
<comment type="caution">
    <text evidence="2">Lacks conserved residue(s) required for the propagation of feature annotation.</text>
</comment>
<dbReference type="InParanoid" id="A0A6P8IQQ6"/>
<protein>
    <submittedName>
        <fullName evidence="6">Uncharacterized protein LOC116303776</fullName>
    </submittedName>
</protein>
<dbReference type="OrthoDB" id="10272165at2759"/>
<comment type="similarity">
    <text evidence="1">Belongs to the EGF domain peptide family.</text>
</comment>
<feature type="signal peptide" evidence="3">
    <location>
        <begin position="1"/>
        <end position="28"/>
    </location>
</feature>
<evidence type="ECO:0000256" key="1">
    <source>
        <dbReference type="ARBA" id="ARBA00006373"/>
    </source>
</evidence>
<dbReference type="InterPro" id="IPR003609">
    <property type="entry name" value="Pan_app"/>
</dbReference>
<dbReference type="AlphaFoldDB" id="A0A6P8IQQ6"/>
<dbReference type="RefSeq" id="XP_031569242.1">
    <property type="nucleotide sequence ID" value="XM_031713382.1"/>
</dbReference>
<proteinExistence type="inferred from homology"/>
<accession>A0A6P8IQQ6</accession>
<dbReference type="CDD" id="cd00054">
    <property type="entry name" value="EGF_CA"/>
    <property type="match status" value="1"/>
</dbReference>
<evidence type="ECO:0000313" key="6">
    <source>
        <dbReference type="RefSeq" id="XP_031569242.1"/>
    </source>
</evidence>
<dbReference type="KEGG" id="aten:116303776"/>
<feature type="chain" id="PRO_5027850057" evidence="3">
    <location>
        <begin position="29"/>
        <end position="399"/>
    </location>
</feature>
<keyword evidence="5" id="KW-1185">Reference proteome</keyword>
<sequence>MTTFFAYSSFSFIVLTLWTCFEVRGSTAENPRRRRFYKDAQFTAIQNYSLRNVIIDFKFVKNSIGCVQACLEHPGCISVNFNTQGNPNHLCELCNQTLYSTKDENKITKARYTYLWPQYPSICSESPCQNGGNCSYVYDDKLGVVLDYRCSCHPYTSGRHCENGPFRSCQDIINNTGDHELEDGVYSLLLDSTAVEVMCHMKNIPGCSKKGWMPVMKTDPHEDTFAYHSSYWSNKVAYNVSAGKTGFDNYETKLPTYWTVPFKELCVGFRVGESTKFTTIPYQATSLYDVVADGIERRFTIGRKAWKSLIPGASLQRDCELEGFNLKAPRGRMLRLGIIADHIDSSSPCTGGPDSFLGFAMEKFPAASFQHGNMCHHKSRHCDTNTLEYIPAFGYILVR</sequence>
<gene>
    <name evidence="6" type="primary">LOC116303776</name>
</gene>
<evidence type="ECO:0000259" key="4">
    <source>
        <dbReference type="PROSITE" id="PS50026"/>
    </source>
</evidence>
<dbReference type="PROSITE" id="PS00022">
    <property type="entry name" value="EGF_1"/>
    <property type="match status" value="1"/>
</dbReference>
<feature type="domain" description="EGF-like" evidence="4">
    <location>
        <begin position="119"/>
        <end position="162"/>
    </location>
</feature>
<keyword evidence="2" id="KW-0245">EGF-like domain</keyword>
<keyword evidence="3" id="KW-0732">Signal</keyword>
<name>A0A6P8IQQ6_ACTTE</name>
<evidence type="ECO:0000256" key="3">
    <source>
        <dbReference type="SAM" id="SignalP"/>
    </source>
</evidence>
<organism evidence="5 6">
    <name type="scientific">Actinia tenebrosa</name>
    <name type="common">Australian red waratah sea anemone</name>
    <dbReference type="NCBI Taxonomy" id="6105"/>
    <lineage>
        <taxon>Eukaryota</taxon>
        <taxon>Metazoa</taxon>
        <taxon>Cnidaria</taxon>
        <taxon>Anthozoa</taxon>
        <taxon>Hexacorallia</taxon>
        <taxon>Actiniaria</taxon>
        <taxon>Actiniidae</taxon>
        <taxon>Actinia</taxon>
    </lineage>
</organism>
<keyword evidence="2" id="KW-1015">Disulfide bond</keyword>
<dbReference type="Pfam" id="PF00024">
    <property type="entry name" value="PAN_1"/>
    <property type="match status" value="1"/>
</dbReference>